<keyword evidence="5" id="KW-1185">Reference proteome</keyword>
<dbReference type="Pfam" id="PF03099">
    <property type="entry name" value="BPL_LplA_LipB"/>
    <property type="match status" value="1"/>
</dbReference>
<dbReference type="InterPro" id="IPR045864">
    <property type="entry name" value="aa-tRNA-synth_II/BPL/LPL"/>
</dbReference>
<keyword evidence="1 4" id="KW-0436">Ligase</keyword>
<dbReference type="AlphaFoldDB" id="A0A1S1Z0W4"/>
<dbReference type="InterPro" id="IPR004408">
    <property type="entry name" value="Biotin_CoA_COase_ligase"/>
</dbReference>
<comment type="caution">
    <text evidence="4">The sequence shown here is derived from an EMBL/GenBank/DDBJ whole genome shotgun (WGS) entry which is preliminary data.</text>
</comment>
<dbReference type="InterPro" id="IPR004143">
    <property type="entry name" value="BPL_LPL_catalytic"/>
</dbReference>
<accession>A0A1S1Z0W4</accession>
<evidence type="ECO:0000313" key="4">
    <source>
        <dbReference type="EMBL" id="OHX66914.1"/>
    </source>
</evidence>
<dbReference type="OrthoDB" id="9807064at2"/>
<dbReference type="STRING" id="915059.NH26_11430"/>
<dbReference type="Gene3D" id="3.30.930.10">
    <property type="entry name" value="Bira Bifunctional Protein, Domain 2"/>
    <property type="match status" value="1"/>
</dbReference>
<dbReference type="EMBL" id="JRYR02000001">
    <property type="protein sequence ID" value="OHX66914.1"/>
    <property type="molecule type" value="Genomic_DNA"/>
</dbReference>
<gene>
    <name evidence="4" type="ORF">NH26_11430</name>
</gene>
<dbReference type="Proteomes" id="UP000179797">
    <property type="component" value="Unassembled WGS sequence"/>
</dbReference>
<keyword evidence="2" id="KW-0175">Coiled coil</keyword>
<dbReference type="PANTHER" id="PTHR12835:SF5">
    <property type="entry name" value="BIOTIN--PROTEIN LIGASE"/>
    <property type="match status" value="1"/>
</dbReference>
<name>A0A1S1Z0W4_FLAPC</name>
<dbReference type="RefSeq" id="WP_044224251.1">
    <property type="nucleotide sequence ID" value="NZ_JRYR02000001.1"/>
</dbReference>
<evidence type="ECO:0000313" key="5">
    <source>
        <dbReference type="Proteomes" id="UP000179797"/>
    </source>
</evidence>
<proteinExistence type="predicted"/>
<dbReference type="GO" id="GO:0004077">
    <property type="term" value="F:biotin--[biotin carboxyl-carrier protein] ligase activity"/>
    <property type="evidence" value="ECO:0007669"/>
    <property type="project" value="InterPro"/>
</dbReference>
<dbReference type="GO" id="GO:0005737">
    <property type="term" value="C:cytoplasm"/>
    <property type="evidence" value="ECO:0007669"/>
    <property type="project" value="TreeGrafter"/>
</dbReference>
<evidence type="ECO:0000256" key="2">
    <source>
        <dbReference type="SAM" id="Coils"/>
    </source>
</evidence>
<dbReference type="PANTHER" id="PTHR12835">
    <property type="entry name" value="BIOTIN PROTEIN LIGASE"/>
    <property type="match status" value="1"/>
</dbReference>
<reference evidence="4 5" key="1">
    <citation type="journal article" date="2012" name="Int. J. Syst. Evol. Microbiol.">
        <title>Flammeovirga pacifica sp. nov., isolated from deep-sea sediment.</title>
        <authorList>
            <person name="Xu H."/>
            <person name="Fu Y."/>
            <person name="Yang N."/>
            <person name="Ding Z."/>
            <person name="Lai Q."/>
            <person name="Zeng R."/>
        </authorList>
    </citation>
    <scope>NUCLEOTIDE SEQUENCE [LARGE SCALE GENOMIC DNA]</scope>
    <source>
        <strain evidence="5">DSM 24597 / LMG 26175 / WPAGA1</strain>
    </source>
</reference>
<dbReference type="PROSITE" id="PS51733">
    <property type="entry name" value="BPL_LPL_CATALYTIC"/>
    <property type="match status" value="1"/>
</dbReference>
<feature type="coiled-coil region" evidence="2">
    <location>
        <begin position="172"/>
        <end position="199"/>
    </location>
</feature>
<dbReference type="SUPFAM" id="SSF55681">
    <property type="entry name" value="Class II aaRS and biotin synthetases"/>
    <property type="match status" value="1"/>
</dbReference>
<organism evidence="4 5">
    <name type="scientific">Flammeovirga pacifica</name>
    <dbReference type="NCBI Taxonomy" id="915059"/>
    <lineage>
        <taxon>Bacteria</taxon>
        <taxon>Pseudomonadati</taxon>
        <taxon>Bacteroidota</taxon>
        <taxon>Cytophagia</taxon>
        <taxon>Cytophagales</taxon>
        <taxon>Flammeovirgaceae</taxon>
        <taxon>Flammeovirga</taxon>
    </lineage>
</organism>
<protein>
    <submittedName>
        <fullName evidence="4">Biotin--[acetyl-CoA-carboxylase] ligase</fullName>
    </submittedName>
</protein>
<dbReference type="CDD" id="cd16442">
    <property type="entry name" value="BPL"/>
    <property type="match status" value="1"/>
</dbReference>
<evidence type="ECO:0000259" key="3">
    <source>
        <dbReference type="PROSITE" id="PS51733"/>
    </source>
</evidence>
<dbReference type="NCBIfam" id="TIGR00121">
    <property type="entry name" value="birA_ligase"/>
    <property type="match status" value="1"/>
</dbReference>
<sequence length="260" mass="29790">MYKISANTSIIGKTVIYVPSCHSTNDHINTLISKNQLDEGTVVVTSDQTNGRGQRGNTWECTPDHNITLSFVIHPQFLEAQHQFNLNIAVSLAVFDTLSKLISGVDIKIKWPNDLIINNKKVGGILIENYIIGKTISHSVIGIGLNINQEAFIGNFPATSLFQLSNKKYNLRSVAENLLENLEKRYQQLKENKIDILKRRYYDHLFWYQEEGYFEENIPNEVSRRFYGHIIGVNPTGCLSIMTDKKEVKHYGFKEIKHLY</sequence>
<feature type="domain" description="BPL/LPL catalytic" evidence="3">
    <location>
        <begin position="16"/>
        <end position="190"/>
    </location>
</feature>
<evidence type="ECO:0000256" key="1">
    <source>
        <dbReference type="ARBA" id="ARBA00022598"/>
    </source>
</evidence>